<dbReference type="Proteomes" id="UP000198551">
    <property type="component" value="Unassembled WGS sequence"/>
</dbReference>
<dbReference type="GO" id="GO:0005886">
    <property type="term" value="C:plasma membrane"/>
    <property type="evidence" value="ECO:0007669"/>
    <property type="project" value="UniProtKB-SubCell"/>
</dbReference>
<dbReference type="PANTHER" id="PTHR43386:SF25">
    <property type="entry name" value="PEPTIDE ABC TRANSPORTER PERMEASE PROTEIN"/>
    <property type="match status" value="1"/>
</dbReference>
<evidence type="ECO:0000256" key="5">
    <source>
        <dbReference type="ARBA" id="ARBA00022989"/>
    </source>
</evidence>
<dbReference type="InterPro" id="IPR035906">
    <property type="entry name" value="MetI-like_sf"/>
</dbReference>
<dbReference type="SUPFAM" id="SSF161098">
    <property type="entry name" value="MetI-like"/>
    <property type="match status" value="1"/>
</dbReference>
<keyword evidence="2 7" id="KW-0813">Transport</keyword>
<evidence type="ECO:0000313" key="10">
    <source>
        <dbReference type="Proteomes" id="UP000198551"/>
    </source>
</evidence>
<feature type="transmembrane region" description="Helical" evidence="7">
    <location>
        <begin position="67"/>
        <end position="88"/>
    </location>
</feature>
<evidence type="ECO:0000256" key="6">
    <source>
        <dbReference type="ARBA" id="ARBA00023136"/>
    </source>
</evidence>
<evidence type="ECO:0000313" key="9">
    <source>
        <dbReference type="EMBL" id="SCF41250.1"/>
    </source>
</evidence>
<keyword evidence="10" id="KW-1185">Reference proteome</keyword>
<dbReference type="GO" id="GO:0055085">
    <property type="term" value="P:transmembrane transport"/>
    <property type="evidence" value="ECO:0007669"/>
    <property type="project" value="InterPro"/>
</dbReference>
<gene>
    <name evidence="9" type="ORF">GA0070215_12534</name>
</gene>
<dbReference type="InterPro" id="IPR000515">
    <property type="entry name" value="MetI-like"/>
</dbReference>
<sequence>MTLRRLPVLMMSSLVLIIAVCGPWLSAVDPDTPVAGPFETSSGVHLLGTDVLGRDTLARVLVGGRALITQAAVATVLGSMIGLTVGLWVSMTRRRTAARFAVLGVDALAVFPAMLLLLVLAAGLPGGGAAVVAASVLVSVPFSVRVIRERATAIVATDHARSALARGDALTVRLRYDVLPALAPAALAEAGIRLVAAVQVAATAGFLGLGASAPTANWGRMVQENSAGITVNPLPVLVPAALLVVLAVGVTFLLDHITGPLLGERDRVGPDMVGVAR</sequence>
<keyword evidence="6 7" id="KW-0472">Membrane</keyword>
<comment type="similarity">
    <text evidence="7">Belongs to the binding-protein-dependent transport system permease family.</text>
</comment>
<name>A0A1C5A7R2_9ACTN</name>
<evidence type="ECO:0000256" key="1">
    <source>
        <dbReference type="ARBA" id="ARBA00004651"/>
    </source>
</evidence>
<dbReference type="Gene3D" id="1.10.3720.10">
    <property type="entry name" value="MetI-like"/>
    <property type="match status" value="1"/>
</dbReference>
<evidence type="ECO:0000256" key="4">
    <source>
        <dbReference type="ARBA" id="ARBA00022692"/>
    </source>
</evidence>
<accession>A0A1C5A7R2</accession>
<comment type="subcellular location">
    <subcellularLocation>
        <location evidence="1 7">Cell membrane</location>
        <topology evidence="1 7">Multi-pass membrane protein</topology>
    </subcellularLocation>
</comment>
<evidence type="ECO:0000256" key="7">
    <source>
        <dbReference type="RuleBase" id="RU363032"/>
    </source>
</evidence>
<feature type="transmembrane region" description="Helical" evidence="7">
    <location>
        <begin position="128"/>
        <end position="147"/>
    </location>
</feature>
<organism evidence="9 10">
    <name type="scientific">Micromonospora marina</name>
    <dbReference type="NCBI Taxonomy" id="307120"/>
    <lineage>
        <taxon>Bacteria</taxon>
        <taxon>Bacillati</taxon>
        <taxon>Actinomycetota</taxon>
        <taxon>Actinomycetes</taxon>
        <taxon>Micromonosporales</taxon>
        <taxon>Micromonosporaceae</taxon>
        <taxon>Micromonospora</taxon>
    </lineage>
</organism>
<reference evidence="10" key="1">
    <citation type="submission" date="2016-06" db="EMBL/GenBank/DDBJ databases">
        <authorList>
            <person name="Varghese N."/>
        </authorList>
    </citation>
    <scope>NUCLEOTIDE SEQUENCE [LARGE SCALE GENOMIC DNA]</scope>
    <source>
        <strain evidence="10">DSM 45555</strain>
    </source>
</reference>
<keyword evidence="3" id="KW-1003">Cell membrane</keyword>
<dbReference type="Pfam" id="PF00528">
    <property type="entry name" value="BPD_transp_1"/>
    <property type="match status" value="1"/>
</dbReference>
<proteinExistence type="inferred from homology"/>
<feature type="domain" description="ABC transmembrane type-1" evidence="8">
    <location>
        <begin position="64"/>
        <end position="255"/>
    </location>
</feature>
<keyword evidence="4 7" id="KW-0812">Transmembrane</keyword>
<dbReference type="PANTHER" id="PTHR43386">
    <property type="entry name" value="OLIGOPEPTIDE TRANSPORT SYSTEM PERMEASE PROTEIN APPC"/>
    <property type="match status" value="1"/>
</dbReference>
<evidence type="ECO:0000256" key="3">
    <source>
        <dbReference type="ARBA" id="ARBA00022475"/>
    </source>
</evidence>
<feature type="transmembrane region" description="Helical" evidence="7">
    <location>
        <begin position="236"/>
        <end position="257"/>
    </location>
</feature>
<dbReference type="PROSITE" id="PS50928">
    <property type="entry name" value="ABC_TM1"/>
    <property type="match status" value="1"/>
</dbReference>
<protein>
    <submittedName>
        <fullName evidence="9">Peptide/nickel transport system permease protein</fullName>
    </submittedName>
</protein>
<dbReference type="EMBL" id="FMCV01000025">
    <property type="protein sequence ID" value="SCF41250.1"/>
    <property type="molecule type" value="Genomic_DNA"/>
</dbReference>
<evidence type="ECO:0000256" key="2">
    <source>
        <dbReference type="ARBA" id="ARBA00022448"/>
    </source>
</evidence>
<dbReference type="RefSeq" id="WP_018788053.1">
    <property type="nucleotide sequence ID" value="NZ_FMCV01000025.1"/>
</dbReference>
<keyword evidence="5 7" id="KW-1133">Transmembrane helix</keyword>
<dbReference type="AlphaFoldDB" id="A0A1C5A7R2"/>
<feature type="transmembrane region" description="Helical" evidence="7">
    <location>
        <begin position="100"/>
        <end position="122"/>
    </location>
</feature>
<dbReference type="InterPro" id="IPR050366">
    <property type="entry name" value="BP-dependent_transpt_permease"/>
</dbReference>
<evidence type="ECO:0000259" key="8">
    <source>
        <dbReference type="PROSITE" id="PS50928"/>
    </source>
</evidence>